<comment type="caution">
    <text evidence="2">The sequence shown here is derived from an EMBL/GenBank/DDBJ whole genome shotgun (WGS) entry which is preliminary data.</text>
</comment>
<reference evidence="2" key="1">
    <citation type="submission" date="2021-03" db="EMBL/GenBank/DDBJ databases">
        <title>Draft genome sequence of rust myrtle Austropuccinia psidii MF-1, a brazilian biotype.</title>
        <authorList>
            <person name="Quecine M.C."/>
            <person name="Pachon D.M.R."/>
            <person name="Bonatelli M.L."/>
            <person name="Correr F.H."/>
            <person name="Franceschini L.M."/>
            <person name="Leite T.F."/>
            <person name="Margarido G.R.A."/>
            <person name="Almeida C.A."/>
            <person name="Ferrarezi J.A."/>
            <person name="Labate C.A."/>
        </authorList>
    </citation>
    <scope>NUCLEOTIDE SEQUENCE</scope>
    <source>
        <strain evidence="2">MF-1</strain>
    </source>
</reference>
<evidence type="ECO:0000313" key="2">
    <source>
        <dbReference type="EMBL" id="MBW0461905.1"/>
    </source>
</evidence>
<dbReference type="AlphaFoldDB" id="A0A9Q3GC05"/>
<proteinExistence type="predicted"/>
<evidence type="ECO:0000313" key="3">
    <source>
        <dbReference type="Proteomes" id="UP000765509"/>
    </source>
</evidence>
<dbReference type="Proteomes" id="UP000765509">
    <property type="component" value="Unassembled WGS sequence"/>
</dbReference>
<sequence>MFCYTFLISEVWFQELEIGVKELSSIISGRDCHPEFWINWPPILQDLIDITLELDTRYHERKKEKSHRQEKKPESSKSNYSNPKNSPSSNQKKKNFQKRDKPNYSLLNKDLKLISSENERRIKEGLFANCGGKHSIEYCFKRAQNQLSQPSRKFPSQGKA</sequence>
<accession>A0A9Q3GC05</accession>
<protein>
    <submittedName>
        <fullName evidence="2">Uncharacterized protein</fullName>
    </submittedName>
</protein>
<dbReference type="EMBL" id="AVOT02000241">
    <property type="protein sequence ID" value="MBW0461905.1"/>
    <property type="molecule type" value="Genomic_DNA"/>
</dbReference>
<dbReference type="OrthoDB" id="5552562at2759"/>
<gene>
    <name evidence="2" type="ORF">O181_001620</name>
</gene>
<organism evidence="2 3">
    <name type="scientific">Austropuccinia psidii MF-1</name>
    <dbReference type="NCBI Taxonomy" id="1389203"/>
    <lineage>
        <taxon>Eukaryota</taxon>
        <taxon>Fungi</taxon>
        <taxon>Dikarya</taxon>
        <taxon>Basidiomycota</taxon>
        <taxon>Pucciniomycotina</taxon>
        <taxon>Pucciniomycetes</taxon>
        <taxon>Pucciniales</taxon>
        <taxon>Sphaerophragmiaceae</taxon>
        <taxon>Austropuccinia</taxon>
    </lineage>
</organism>
<name>A0A9Q3GC05_9BASI</name>
<keyword evidence="3" id="KW-1185">Reference proteome</keyword>
<evidence type="ECO:0000256" key="1">
    <source>
        <dbReference type="SAM" id="MobiDB-lite"/>
    </source>
</evidence>
<feature type="compositionally biased region" description="Low complexity" evidence="1">
    <location>
        <begin position="76"/>
        <end position="90"/>
    </location>
</feature>
<feature type="region of interest" description="Disordered" evidence="1">
    <location>
        <begin position="60"/>
        <end position="104"/>
    </location>
</feature>